<keyword evidence="2" id="KW-0732">Signal</keyword>
<feature type="region of interest" description="Disordered" evidence="1">
    <location>
        <begin position="362"/>
        <end position="459"/>
    </location>
</feature>
<evidence type="ECO:0000313" key="3">
    <source>
        <dbReference type="EMBL" id="PGH09138.1"/>
    </source>
</evidence>
<evidence type="ECO:0000256" key="2">
    <source>
        <dbReference type="SAM" id="SignalP"/>
    </source>
</evidence>
<protein>
    <submittedName>
        <fullName evidence="3">Uncharacterized protein</fullName>
    </submittedName>
</protein>
<dbReference type="Proteomes" id="UP000224080">
    <property type="component" value="Unassembled WGS sequence"/>
</dbReference>
<feature type="chain" id="PRO_5012541358" evidence="2">
    <location>
        <begin position="21"/>
        <end position="459"/>
    </location>
</feature>
<accession>A0A2B7XKJ4</accession>
<dbReference type="STRING" id="2060905.A0A2B7XKJ4"/>
<feature type="compositionally biased region" description="Basic residues" evidence="1">
    <location>
        <begin position="424"/>
        <end position="437"/>
    </location>
</feature>
<sequence length="459" mass="50659">MKFLLGILTSLSLLGAPALAAVNGRCSGSGDTSGYYGICISTSSCRANGGSYVNNRCPNDPENIKCCTIAGLEHLDLAYVLGATITNAATTERSLPRTVVEKSLPGGVLAPIFNHKWRISGFLVIGRSSVPPFSFLSLFIHPHTMFEFPGAKRVRRSDLQSRRSSRSPSPPDNTAATYAANALQNIFSSIETYTPPTIKATHPAPDLEHIQDEEEEQEFEFRLFHAPPTGVGKCLSGHSQTAKSNGEGEGDHNNGPRQIDMKDAGIQKFRIKLRSPTPTANDGVGGFVAPFRGWEYYFSDPEWARRKMAGDRIEAPTVESDARRKERFVDAAVNGETILEWANKRDWPGCYLSWRVTHLQTTPRENKSNVPSDSSQTEGVTLLNPLAVTKAPKSRKKPGKKRRIILRRRLAATRTAEAAEREKRTRRNREKKIKKKLREKEKKATLRNSGGEQGESAGS</sequence>
<comment type="caution">
    <text evidence="3">The sequence shown here is derived from an EMBL/GenBank/DDBJ whole genome shotgun (WGS) entry which is preliminary data.</text>
</comment>
<keyword evidence="4" id="KW-1185">Reference proteome</keyword>
<feature type="compositionally biased region" description="Basic and acidic residues" evidence="1">
    <location>
        <begin position="249"/>
        <end position="259"/>
    </location>
</feature>
<proteinExistence type="predicted"/>
<feature type="compositionally biased region" description="Basic residues" evidence="1">
    <location>
        <begin position="392"/>
        <end position="411"/>
    </location>
</feature>
<evidence type="ECO:0000256" key="1">
    <source>
        <dbReference type="SAM" id="MobiDB-lite"/>
    </source>
</evidence>
<gene>
    <name evidence="3" type="ORF">GX51_00892</name>
</gene>
<dbReference type="Pfam" id="PF09428">
    <property type="entry name" value="DUF2011"/>
    <property type="match status" value="1"/>
</dbReference>
<feature type="compositionally biased region" description="Polar residues" evidence="1">
    <location>
        <begin position="362"/>
        <end position="379"/>
    </location>
</feature>
<reference evidence="3 4" key="1">
    <citation type="submission" date="2017-10" db="EMBL/GenBank/DDBJ databases">
        <title>Comparative genomics in systemic dimorphic fungi from Ajellomycetaceae.</title>
        <authorList>
            <person name="Munoz J.F."/>
            <person name="Mcewen J.G."/>
            <person name="Clay O.K."/>
            <person name="Cuomo C.A."/>
        </authorList>
    </citation>
    <scope>NUCLEOTIDE SEQUENCE [LARGE SCALE GENOMIC DNA]</scope>
    <source>
        <strain evidence="3 4">UAMH130</strain>
    </source>
</reference>
<dbReference type="InterPro" id="IPR018555">
    <property type="entry name" value="C630.06c-like"/>
</dbReference>
<organism evidence="3 4">
    <name type="scientific">Blastomyces parvus</name>
    <dbReference type="NCBI Taxonomy" id="2060905"/>
    <lineage>
        <taxon>Eukaryota</taxon>
        <taxon>Fungi</taxon>
        <taxon>Dikarya</taxon>
        <taxon>Ascomycota</taxon>
        <taxon>Pezizomycotina</taxon>
        <taxon>Eurotiomycetes</taxon>
        <taxon>Eurotiomycetidae</taxon>
        <taxon>Onygenales</taxon>
        <taxon>Ajellomycetaceae</taxon>
        <taxon>Blastomyces</taxon>
    </lineage>
</organism>
<name>A0A2B7XKJ4_9EURO</name>
<dbReference type="AlphaFoldDB" id="A0A2B7XKJ4"/>
<feature type="signal peptide" evidence="2">
    <location>
        <begin position="1"/>
        <end position="20"/>
    </location>
</feature>
<feature type="region of interest" description="Disordered" evidence="1">
    <location>
        <begin position="153"/>
        <end position="174"/>
    </location>
</feature>
<feature type="region of interest" description="Disordered" evidence="1">
    <location>
        <begin position="231"/>
        <end position="259"/>
    </location>
</feature>
<evidence type="ECO:0000313" key="4">
    <source>
        <dbReference type="Proteomes" id="UP000224080"/>
    </source>
</evidence>
<dbReference type="EMBL" id="PDNC01000006">
    <property type="protein sequence ID" value="PGH09138.1"/>
    <property type="molecule type" value="Genomic_DNA"/>
</dbReference>
<dbReference type="OrthoDB" id="5425061at2759"/>